<organism evidence="1 2">
    <name type="scientific">Lysobacter niastensis</name>
    <dbReference type="NCBI Taxonomy" id="380629"/>
    <lineage>
        <taxon>Bacteria</taxon>
        <taxon>Pseudomonadati</taxon>
        <taxon>Pseudomonadota</taxon>
        <taxon>Gammaproteobacteria</taxon>
        <taxon>Lysobacterales</taxon>
        <taxon>Lysobacteraceae</taxon>
        <taxon>Lysobacter</taxon>
    </lineage>
</organism>
<accession>A0ABS0BAA9</accession>
<evidence type="ECO:0000313" key="1">
    <source>
        <dbReference type="EMBL" id="MBF6023969.1"/>
    </source>
</evidence>
<protein>
    <submittedName>
        <fullName evidence="1">Uncharacterized protein</fullName>
    </submittedName>
</protein>
<dbReference type="EMBL" id="JADLZT010000004">
    <property type="protein sequence ID" value="MBF6023969.1"/>
    <property type="molecule type" value="Genomic_DNA"/>
</dbReference>
<comment type="caution">
    <text evidence="1">The sequence shown here is derived from an EMBL/GenBank/DDBJ whole genome shotgun (WGS) entry which is preliminary data.</text>
</comment>
<name>A0ABS0BAA9_9GAMM</name>
<proteinExistence type="predicted"/>
<reference evidence="1 2" key="1">
    <citation type="submission" date="2020-11" db="EMBL/GenBank/DDBJ databases">
        <title>Draft Genome Sequence and Secondary Metabolite Biosynthetic Potential of the Lysobacter niastensis Type strain DSM 18481.</title>
        <authorList>
            <person name="Turrini P."/>
            <person name="Artuso I."/>
            <person name="Tescari M."/>
            <person name="Lugli G.A."/>
            <person name="Frangipani E."/>
            <person name="Ventura M."/>
            <person name="Visca P."/>
        </authorList>
    </citation>
    <scope>NUCLEOTIDE SEQUENCE [LARGE SCALE GENOMIC DNA]</scope>
    <source>
        <strain evidence="1 2">DSM 18481</strain>
    </source>
</reference>
<sequence>MERQLGRDQRYFLTTPGHCDCGTVLGSHYQRARQAKDWAADEQRLLKKGWSKAKVARALAQKQESSARSDVAVLEASAADLASWTKLIAEILGSGTREFGLLLHSYRGPLDEDIKLKGTEQIATGDDTGEILRKMREDVLYVFLARA</sequence>
<keyword evidence="2" id="KW-1185">Reference proteome</keyword>
<gene>
    <name evidence="1" type="ORF">IU514_08000</name>
</gene>
<evidence type="ECO:0000313" key="2">
    <source>
        <dbReference type="Proteomes" id="UP001429984"/>
    </source>
</evidence>
<dbReference type="Proteomes" id="UP001429984">
    <property type="component" value="Unassembled WGS sequence"/>
</dbReference>
<dbReference type="RefSeq" id="WP_386760320.1">
    <property type="nucleotide sequence ID" value="NZ_JBHSNI010000001.1"/>
</dbReference>